<accession>A0A9P6AZX5</accession>
<dbReference type="PANTHER" id="PTHR24096">
    <property type="entry name" value="LONG-CHAIN-FATTY-ACID--COA LIGASE"/>
    <property type="match status" value="1"/>
</dbReference>
<dbReference type="AlphaFoldDB" id="A0A9P6AZX5"/>
<dbReference type="Proteomes" id="UP000886523">
    <property type="component" value="Unassembled WGS sequence"/>
</dbReference>
<dbReference type="Gene3D" id="3.30.300.30">
    <property type="match status" value="1"/>
</dbReference>
<dbReference type="Gene3D" id="3.40.50.12780">
    <property type="entry name" value="N-terminal domain of ligase-like"/>
    <property type="match status" value="1"/>
</dbReference>
<feature type="domain" description="AMP-dependent synthetase/ligase" evidence="3">
    <location>
        <begin position="35"/>
        <end position="212"/>
    </location>
</feature>
<proteinExistence type="inferred from homology"/>
<comment type="similarity">
    <text evidence="1">Belongs to the ATP-dependent AMP-binding enzyme family.</text>
</comment>
<dbReference type="InterPro" id="IPR020845">
    <property type="entry name" value="AMP-binding_CS"/>
</dbReference>
<dbReference type="Pfam" id="PF00501">
    <property type="entry name" value="AMP-binding"/>
    <property type="match status" value="2"/>
</dbReference>
<sequence>MPQRIIYDSSLPPVPIKSSSIFTYAFSDKASLDHTPAYIDAASGTRISRLETYELSLQLAYAVRQRGQARGEVAMIFRRASPSLPYSYRLLAAGLRITLANSSYTPPELVHQLKDSSAGIIFVHPALFPVLLNAFKLLGVSDRDARRRVIIMSYVDQDRADEKAAKIGPEWTRLREFFGKGRLQSEELFVGDQVHETAFLCYSSGTTGLSKAWRLVMVLLWDFVTKVPQVIMPRFEPNFFAQALEKYKVTRACIVPPILVVMSFHPAFATHDIRALKMMTSGAAPLGDSLVKKVLARFAEVGNTQIRLTQGYGLTETSPTTHWLPLEDTIRKMGTIGLLLPNLQARLVDDDENDIKPGPENRGELWIRGPSVMKGYLNNPKATKNSITPDRWFKTGDIAVVDDEGFFSIVDRKKELIKYKGFQVPPADLEAVLLSNEDILDAAVIGVDSVSEATELPRAYIVPRNGELLKDSEAAAAFGKEIQEWIKTKVAHHKFLRGGVIVLDVIPKSASGKILRRTLRDLAAKEASQGTAKSRL</sequence>
<evidence type="ECO:0000313" key="5">
    <source>
        <dbReference type="EMBL" id="KAF9514787.1"/>
    </source>
</evidence>
<reference evidence="5" key="1">
    <citation type="journal article" date="2020" name="Nat. Commun.">
        <title>Large-scale genome sequencing of mycorrhizal fungi provides insights into the early evolution of symbiotic traits.</title>
        <authorList>
            <person name="Miyauchi S."/>
            <person name="Kiss E."/>
            <person name="Kuo A."/>
            <person name="Drula E."/>
            <person name="Kohler A."/>
            <person name="Sanchez-Garcia M."/>
            <person name="Morin E."/>
            <person name="Andreopoulos B."/>
            <person name="Barry K.W."/>
            <person name="Bonito G."/>
            <person name="Buee M."/>
            <person name="Carver A."/>
            <person name="Chen C."/>
            <person name="Cichocki N."/>
            <person name="Clum A."/>
            <person name="Culley D."/>
            <person name="Crous P.W."/>
            <person name="Fauchery L."/>
            <person name="Girlanda M."/>
            <person name="Hayes R.D."/>
            <person name="Keri Z."/>
            <person name="LaButti K."/>
            <person name="Lipzen A."/>
            <person name="Lombard V."/>
            <person name="Magnuson J."/>
            <person name="Maillard F."/>
            <person name="Murat C."/>
            <person name="Nolan M."/>
            <person name="Ohm R.A."/>
            <person name="Pangilinan J."/>
            <person name="Pereira M.F."/>
            <person name="Perotto S."/>
            <person name="Peter M."/>
            <person name="Pfister S."/>
            <person name="Riley R."/>
            <person name="Sitrit Y."/>
            <person name="Stielow J.B."/>
            <person name="Szollosi G."/>
            <person name="Zifcakova L."/>
            <person name="Stursova M."/>
            <person name="Spatafora J.W."/>
            <person name="Tedersoo L."/>
            <person name="Vaario L.M."/>
            <person name="Yamada A."/>
            <person name="Yan M."/>
            <person name="Wang P."/>
            <person name="Xu J."/>
            <person name="Bruns T."/>
            <person name="Baldrian P."/>
            <person name="Vilgalys R."/>
            <person name="Dunand C."/>
            <person name="Henrissat B."/>
            <person name="Grigoriev I.V."/>
            <person name="Hibbett D."/>
            <person name="Nagy L.G."/>
            <person name="Martin F.M."/>
        </authorList>
    </citation>
    <scope>NUCLEOTIDE SEQUENCE</scope>
    <source>
        <strain evidence="5">UP504</strain>
    </source>
</reference>
<dbReference type="EMBL" id="MU128957">
    <property type="protein sequence ID" value="KAF9514787.1"/>
    <property type="molecule type" value="Genomic_DNA"/>
</dbReference>
<evidence type="ECO:0000259" key="4">
    <source>
        <dbReference type="Pfam" id="PF13193"/>
    </source>
</evidence>
<dbReference type="GO" id="GO:0016405">
    <property type="term" value="F:CoA-ligase activity"/>
    <property type="evidence" value="ECO:0007669"/>
    <property type="project" value="TreeGrafter"/>
</dbReference>
<feature type="domain" description="AMP-binding enzyme C-terminal" evidence="4">
    <location>
        <begin position="429"/>
        <end position="513"/>
    </location>
</feature>
<dbReference type="InterPro" id="IPR025110">
    <property type="entry name" value="AMP-bd_C"/>
</dbReference>
<evidence type="ECO:0000256" key="1">
    <source>
        <dbReference type="ARBA" id="ARBA00006432"/>
    </source>
</evidence>
<gene>
    <name evidence="5" type="ORF">BS47DRAFT_1381831</name>
</gene>
<dbReference type="PANTHER" id="PTHR24096:SF149">
    <property type="entry name" value="AMP-BINDING DOMAIN-CONTAINING PROTEIN-RELATED"/>
    <property type="match status" value="1"/>
</dbReference>
<dbReference type="InterPro" id="IPR045851">
    <property type="entry name" value="AMP-bd_C_sf"/>
</dbReference>
<dbReference type="PROSITE" id="PS00455">
    <property type="entry name" value="AMP_BINDING"/>
    <property type="match status" value="1"/>
</dbReference>
<comment type="caution">
    <text evidence="5">The sequence shown here is derived from an EMBL/GenBank/DDBJ whole genome shotgun (WGS) entry which is preliminary data.</text>
</comment>
<dbReference type="OrthoDB" id="1898221at2759"/>
<evidence type="ECO:0000256" key="2">
    <source>
        <dbReference type="ARBA" id="ARBA00022598"/>
    </source>
</evidence>
<organism evidence="5 6">
    <name type="scientific">Hydnum rufescens UP504</name>
    <dbReference type="NCBI Taxonomy" id="1448309"/>
    <lineage>
        <taxon>Eukaryota</taxon>
        <taxon>Fungi</taxon>
        <taxon>Dikarya</taxon>
        <taxon>Basidiomycota</taxon>
        <taxon>Agaricomycotina</taxon>
        <taxon>Agaricomycetes</taxon>
        <taxon>Cantharellales</taxon>
        <taxon>Hydnaceae</taxon>
        <taxon>Hydnum</taxon>
    </lineage>
</organism>
<feature type="domain" description="AMP-dependent synthetase/ligase" evidence="3">
    <location>
        <begin position="228"/>
        <end position="377"/>
    </location>
</feature>
<dbReference type="InterPro" id="IPR042099">
    <property type="entry name" value="ANL_N_sf"/>
</dbReference>
<evidence type="ECO:0000313" key="6">
    <source>
        <dbReference type="Proteomes" id="UP000886523"/>
    </source>
</evidence>
<keyword evidence="2" id="KW-0436">Ligase</keyword>
<dbReference type="InterPro" id="IPR000873">
    <property type="entry name" value="AMP-dep_synth/lig_dom"/>
</dbReference>
<evidence type="ECO:0000259" key="3">
    <source>
        <dbReference type="Pfam" id="PF00501"/>
    </source>
</evidence>
<evidence type="ECO:0008006" key="7">
    <source>
        <dbReference type="Google" id="ProtNLM"/>
    </source>
</evidence>
<dbReference type="Gene3D" id="3.40.50.980">
    <property type="match status" value="1"/>
</dbReference>
<protein>
    <recommendedName>
        <fullName evidence="7">4-coumarate-CoA ligase</fullName>
    </recommendedName>
</protein>
<dbReference type="Pfam" id="PF13193">
    <property type="entry name" value="AMP-binding_C"/>
    <property type="match status" value="1"/>
</dbReference>
<name>A0A9P6AZX5_9AGAM</name>
<keyword evidence="6" id="KW-1185">Reference proteome</keyword>
<dbReference type="SUPFAM" id="SSF56801">
    <property type="entry name" value="Acetyl-CoA synthetase-like"/>
    <property type="match status" value="1"/>
</dbReference>